<evidence type="ECO:0008006" key="6">
    <source>
        <dbReference type="Google" id="ProtNLM"/>
    </source>
</evidence>
<reference evidence="4 5" key="1">
    <citation type="journal article" date="2016" name="Nat. Commun.">
        <title>Thousands of microbial genomes shed light on interconnected biogeochemical processes in an aquifer system.</title>
        <authorList>
            <person name="Anantharaman K."/>
            <person name="Brown C.T."/>
            <person name="Hug L.A."/>
            <person name="Sharon I."/>
            <person name="Castelle C.J."/>
            <person name="Probst A.J."/>
            <person name="Thomas B.C."/>
            <person name="Singh A."/>
            <person name="Wilkins M.J."/>
            <person name="Karaoz U."/>
            <person name="Brodie E.L."/>
            <person name="Williams K.H."/>
            <person name="Hubbard S.S."/>
            <person name="Banfield J.F."/>
        </authorList>
    </citation>
    <scope>NUCLEOTIDE SEQUENCE [LARGE SCALE GENOMIC DNA]</scope>
</reference>
<comment type="caution">
    <text evidence="4">The sequence shown here is derived from an EMBL/GenBank/DDBJ whole genome shotgun (WGS) entry which is preliminary data.</text>
</comment>
<dbReference type="GO" id="GO:0004176">
    <property type="term" value="F:ATP-dependent peptidase activity"/>
    <property type="evidence" value="ECO:0007669"/>
    <property type="project" value="TreeGrafter"/>
</dbReference>
<keyword evidence="2" id="KW-0378">Hydrolase</keyword>
<dbReference type="STRING" id="1798338.A3J56_03140"/>
<dbReference type="Gene3D" id="3.90.226.10">
    <property type="entry name" value="2-enoyl-CoA Hydratase, Chain A, domain 1"/>
    <property type="match status" value="1"/>
</dbReference>
<dbReference type="EMBL" id="MFHQ01000027">
    <property type="protein sequence ID" value="OGF74250.1"/>
    <property type="molecule type" value="Genomic_DNA"/>
</dbReference>
<dbReference type="InterPro" id="IPR023562">
    <property type="entry name" value="ClpP/TepA"/>
</dbReference>
<dbReference type="InterPro" id="IPR029045">
    <property type="entry name" value="ClpP/crotonase-like_dom_sf"/>
</dbReference>
<dbReference type="SUPFAM" id="SSF52096">
    <property type="entry name" value="ClpP/crotonase"/>
    <property type="match status" value="1"/>
</dbReference>
<evidence type="ECO:0000256" key="2">
    <source>
        <dbReference type="ARBA" id="ARBA00022801"/>
    </source>
</evidence>
<dbReference type="PANTHER" id="PTHR10381">
    <property type="entry name" value="ATP-DEPENDENT CLP PROTEASE PROTEOLYTIC SUBUNIT"/>
    <property type="match status" value="1"/>
</dbReference>
<evidence type="ECO:0000313" key="5">
    <source>
        <dbReference type="Proteomes" id="UP000178406"/>
    </source>
</evidence>
<keyword evidence="3" id="KW-0720">Serine protease</keyword>
<evidence type="ECO:0000256" key="1">
    <source>
        <dbReference type="ARBA" id="ARBA00022670"/>
    </source>
</evidence>
<dbReference type="GO" id="GO:0051117">
    <property type="term" value="F:ATPase binding"/>
    <property type="evidence" value="ECO:0007669"/>
    <property type="project" value="TreeGrafter"/>
</dbReference>
<organism evidence="4 5">
    <name type="scientific">Candidatus Giovannonibacteria bacterium RIFCSPHIGHO2_02_FULL_46_20</name>
    <dbReference type="NCBI Taxonomy" id="1798338"/>
    <lineage>
        <taxon>Bacteria</taxon>
        <taxon>Candidatus Giovannoniibacteriota</taxon>
    </lineage>
</organism>
<dbReference type="PANTHER" id="PTHR10381:SF70">
    <property type="entry name" value="ATP-DEPENDENT CLP PROTEASE PROTEOLYTIC SUBUNIT"/>
    <property type="match status" value="1"/>
</dbReference>
<gene>
    <name evidence="4" type="ORF">A3J56_03140</name>
</gene>
<protein>
    <recommendedName>
        <fullName evidence="6">ATP-dependent Clp protease proteolytic subunit</fullName>
    </recommendedName>
</protein>
<dbReference type="AlphaFoldDB" id="A0A1F5WFA4"/>
<proteinExistence type="predicted"/>
<name>A0A1F5WFA4_9BACT</name>
<evidence type="ECO:0000313" key="4">
    <source>
        <dbReference type="EMBL" id="OGF74250.1"/>
    </source>
</evidence>
<sequence>MSSINQKKSGRVYRKVKVCVSRRVIVIRGEIDVSMFAVLAIELATLQYCNLRPIVVIIKNSPGGDLFASTLIYMVLRESIAPVYTVIEDRAASAAVYVFLGGTKRFMVNGARLITHHSRSRRHRTSSLTPTERELILQEHRNKAIRILRRVLGISVTEARNYALSTNSLSARRARQTGFATQIISQKRLQNFYNNLSENL</sequence>
<dbReference type="Pfam" id="PF00574">
    <property type="entry name" value="CLP_protease"/>
    <property type="match status" value="1"/>
</dbReference>
<dbReference type="Proteomes" id="UP000178406">
    <property type="component" value="Unassembled WGS sequence"/>
</dbReference>
<dbReference type="GO" id="GO:0009368">
    <property type="term" value="C:endopeptidase Clp complex"/>
    <property type="evidence" value="ECO:0007669"/>
    <property type="project" value="TreeGrafter"/>
</dbReference>
<dbReference type="GO" id="GO:0006515">
    <property type="term" value="P:protein quality control for misfolded or incompletely synthesized proteins"/>
    <property type="evidence" value="ECO:0007669"/>
    <property type="project" value="TreeGrafter"/>
</dbReference>
<accession>A0A1F5WFA4</accession>
<keyword evidence="1" id="KW-0645">Protease</keyword>
<dbReference type="GO" id="GO:0004252">
    <property type="term" value="F:serine-type endopeptidase activity"/>
    <property type="evidence" value="ECO:0007669"/>
    <property type="project" value="TreeGrafter"/>
</dbReference>
<evidence type="ECO:0000256" key="3">
    <source>
        <dbReference type="ARBA" id="ARBA00022825"/>
    </source>
</evidence>